<evidence type="ECO:0000313" key="4">
    <source>
        <dbReference type="EMBL" id="RDY32468.1"/>
    </source>
</evidence>
<reference evidence="4 5" key="1">
    <citation type="journal article" date="2017" name="Genome Announc.">
        <title>Draft Genome Sequence of a Sporulating and Motile Strain of Lachnotalea glycerini Isolated from Water in Quebec City, Canada.</title>
        <authorList>
            <person name="Maheux A.F."/>
            <person name="Boudreau D.K."/>
            <person name="Berube E."/>
            <person name="Boissinot M."/>
            <person name="Raymond F."/>
            <person name="Brodeur S."/>
            <person name="Corbeil J."/>
            <person name="Isabel S."/>
            <person name="Omar R.F."/>
            <person name="Bergeron M.G."/>
        </authorList>
    </citation>
    <scope>NUCLEOTIDE SEQUENCE [LARGE SCALE GENOMIC DNA]</scope>
    <source>
        <strain evidence="4 5">CCRI-19302</strain>
    </source>
</reference>
<protein>
    <recommendedName>
        <fullName evidence="6">Flagellar motility protein MotE (MotC chaperone)</fullName>
    </recommendedName>
</protein>
<evidence type="ECO:0000313" key="5">
    <source>
        <dbReference type="Proteomes" id="UP000216411"/>
    </source>
</evidence>
<feature type="region of interest" description="Disordered" evidence="2">
    <location>
        <begin position="14"/>
        <end position="35"/>
    </location>
</feature>
<name>A0A371JI91_9FIRM</name>
<keyword evidence="1" id="KW-0175">Coiled coil</keyword>
<feature type="compositionally biased region" description="Basic residues" evidence="2">
    <location>
        <begin position="19"/>
        <end position="32"/>
    </location>
</feature>
<dbReference type="EMBL" id="NOKA02000003">
    <property type="protein sequence ID" value="RDY32468.1"/>
    <property type="molecule type" value="Genomic_DNA"/>
</dbReference>
<dbReference type="Proteomes" id="UP000216411">
    <property type="component" value="Unassembled WGS sequence"/>
</dbReference>
<keyword evidence="3" id="KW-0812">Transmembrane</keyword>
<feature type="coiled-coil region" evidence="1">
    <location>
        <begin position="116"/>
        <end position="167"/>
    </location>
</feature>
<keyword evidence="3" id="KW-1133">Transmembrane helix</keyword>
<comment type="caution">
    <text evidence="4">The sequence shown here is derived from an EMBL/GenBank/DDBJ whole genome shotgun (WGS) entry which is preliminary data.</text>
</comment>
<proteinExistence type="predicted"/>
<dbReference type="SUPFAM" id="SSF158791">
    <property type="entry name" value="MgtE N-terminal domain-like"/>
    <property type="match status" value="1"/>
</dbReference>
<accession>A0A371JI91</accession>
<organism evidence="4 5">
    <name type="scientific">Lachnotalea glycerini</name>
    <dbReference type="NCBI Taxonomy" id="1763509"/>
    <lineage>
        <taxon>Bacteria</taxon>
        <taxon>Bacillati</taxon>
        <taxon>Bacillota</taxon>
        <taxon>Clostridia</taxon>
        <taxon>Lachnospirales</taxon>
        <taxon>Lachnospiraceae</taxon>
        <taxon>Lachnotalea</taxon>
    </lineage>
</organism>
<feature type="transmembrane region" description="Helical" evidence="3">
    <location>
        <begin position="50"/>
        <end position="71"/>
    </location>
</feature>
<evidence type="ECO:0000256" key="3">
    <source>
        <dbReference type="SAM" id="Phobius"/>
    </source>
</evidence>
<evidence type="ECO:0008006" key="6">
    <source>
        <dbReference type="Google" id="ProtNLM"/>
    </source>
</evidence>
<dbReference type="AlphaFoldDB" id="A0A371JI91"/>
<evidence type="ECO:0000256" key="1">
    <source>
        <dbReference type="SAM" id="Coils"/>
    </source>
</evidence>
<gene>
    <name evidence="4" type="ORF">CG710_003295</name>
</gene>
<dbReference type="OrthoDB" id="1766808at2"/>
<sequence length="278" mass="30949">MVRLDRLVGENVAKEKKEKLSRKEKKEAKKRAKEQGIADLEKEEATGGKVGVAVVTIFIIAVWLGIFALLIKWDVGGFGSTVLYPLLKDVPVVSAILPDTNTQDLAADGDYPYDTLAEAVEQIKSLELQLKTAQDQIASNDETVAQLNEEIDKLKVFEQQQTEYEQLKAKFDEDIVFNDNAPDVSEYKTYYESISPDNAELLYKQVVQQIEYSDEVKDYAKAYGKMKPAQAAGIFEKMTDNLELVAEILENMSTEARGDILGAMDPTVAAKVTKIMAP</sequence>
<keyword evidence="3" id="KW-0472">Membrane</keyword>
<keyword evidence="5" id="KW-1185">Reference proteome</keyword>
<evidence type="ECO:0000256" key="2">
    <source>
        <dbReference type="SAM" id="MobiDB-lite"/>
    </source>
</evidence>